<feature type="compositionally biased region" description="Polar residues" evidence="5">
    <location>
        <begin position="153"/>
        <end position="162"/>
    </location>
</feature>
<dbReference type="OrthoDB" id="263560at2759"/>
<name>A0A9Q1CN96_HOLLE</name>
<feature type="region of interest" description="Disordered" evidence="5">
    <location>
        <begin position="118"/>
        <end position="190"/>
    </location>
</feature>
<keyword evidence="4" id="KW-0698">rRNA processing</keyword>
<comment type="function">
    <text evidence="1">May be involved in 20S pre-rRNA processing.</text>
</comment>
<evidence type="ECO:0000256" key="5">
    <source>
        <dbReference type="SAM" id="MobiDB-lite"/>
    </source>
</evidence>
<comment type="caution">
    <text evidence="6">The sequence shown here is derived from an EMBL/GenBank/DDBJ whole genome shotgun (WGS) entry which is preliminary data.</text>
</comment>
<dbReference type="GO" id="GO:0006364">
    <property type="term" value="P:rRNA processing"/>
    <property type="evidence" value="ECO:0007669"/>
    <property type="project" value="UniProtKB-KW"/>
</dbReference>
<evidence type="ECO:0000256" key="4">
    <source>
        <dbReference type="ARBA" id="ARBA00022552"/>
    </source>
</evidence>
<dbReference type="Pfam" id="PF10273">
    <property type="entry name" value="WGG"/>
    <property type="match status" value="1"/>
</dbReference>
<evidence type="ECO:0000313" key="7">
    <source>
        <dbReference type="Proteomes" id="UP001152320"/>
    </source>
</evidence>
<evidence type="ECO:0000313" key="6">
    <source>
        <dbReference type="EMBL" id="KAJ8047795.1"/>
    </source>
</evidence>
<protein>
    <recommendedName>
        <fullName evidence="3">Pre-rRNA-processing protein TSR2 homolog</fullName>
    </recommendedName>
</protein>
<accession>A0A9Q1CN96</accession>
<gene>
    <name evidence="6" type="ORF">HOLleu_06894</name>
</gene>
<dbReference type="AlphaFoldDB" id="A0A9Q1CN96"/>
<dbReference type="PANTHER" id="PTHR21250">
    <property type="entry name" value="PRE-RRNA-PROCESSING PROTEIN TSR2 HOMOLOG"/>
    <property type="match status" value="1"/>
</dbReference>
<evidence type="ECO:0000256" key="2">
    <source>
        <dbReference type="ARBA" id="ARBA00006524"/>
    </source>
</evidence>
<keyword evidence="7" id="KW-1185">Reference proteome</keyword>
<proteinExistence type="inferred from homology"/>
<sequence>MAAPLVSHDEIFRQSICSVFKSWTALQLAVENGCGGPYAREKADWMVDAVFNWFTENDGILPDELGDFIAELLNNEFDTIAEDGSVQQVSKRICLDFDTCKAGNAEAVIERIQKDSAANVKNSQADPSHEMQEDSQDSDMTTHNVQAMFGSVAIQNNEGTRQNNEDNTTRNEDHPEENDGWTVVRKPRKR</sequence>
<dbReference type="EMBL" id="JAIZAY010000002">
    <property type="protein sequence ID" value="KAJ8047795.1"/>
    <property type="molecule type" value="Genomic_DNA"/>
</dbReference>
<evidence type="ECO:0000256" key="3">
    <source>
        <dbReference type="ARBA" id="ARBA00017551"/>
    </source>
</evidence>
<feature type="compositionally biased region" description="Basic and acidic residues" evidence="5">
    <location>
        <begin position="163"/>
        <end position="173"/>
    </location>
</feature>
<comment type="similarity">
    <text evidence="2">Belongs to the TSR2 family.</text>
</comment>
<evidence type="ECO:0000256" key="1">
    <source>
        <dbReference type="ARBA" id="ARBA00002210"/>
    </source>
</evidence>
<dbReference type="Proteomes" id="UP001152320">
    <property type="component" value="Chromosome 2"/>
</dbReference>
<organism evidence="6 7">
    <name type="scientific">Holothuria leucospilota</name>
    <name type="common">Black long sea cucumber</name>
    <name type="synonym">Mertensiothuria leucospilota</name>
    <dbReference type="NCBI Taxonomy" id="206669"/>
    <lineage>
        <taxon>Eukaryota</taxon>
        <taxon>Metazoa</taxon>
        <taxon>Echinodermata</taxon>
        <taxon>Eleutherozoa</taxon>
        <taxon>Echinozoa</taxon>
        <taxon>Holothuroidea</taxon>
        <taxon>Aspidochirotacea</taxon>
        <taxon>Aspidochirotida</taxon>
        <taxon>Holothuriidae</taxon>
        <taxon>Holothuria</taxon>
    </lineage>
</organism>
<reference evidence="6" key="1">
    <citation type="submission" date="2021-10" db="EMBL/GenBank/DDBJ databases">
        <title>Tropical sea cucumber genome reveals ecological adaptation and Cuvierian tubules defense mechanism.</title>
        <authorList>
            <person name="Chen T."/>
        </authorList>
    </citation>
    <scope>NUCLEOTIDE SEQUENCE</scope>
    <source>
        <strain evidence="6">Nanhai2018</strain>
        <tissue evidence="6">Muscle</tissue>
    </source>
</reference>
<dbReference type="InterPro" id="IPR019398">
    <property type="entry name" value="Pre-rRNA_process_TSR2"/>
</dbReference>